<protein>
    <submittedName>
        <fullName evidence="1">Uncharacterized protein</fullName>
    </submittedName>
</protein>
<organism evidence="1 2">
    <name type="scientific">Rubritalea squalenifaciens DSM 18772</name>
    <dbReference type="NCBI Taxonomy" id="1123071"/>
    <lineage>
        <taxon>Bacteria</taxon>
        <taxon>Pseudomonadati</taxon>
        <taxon>Verrucomicrobiota</taxon>
        <taxon>Verrucomicrobiia</taxon>
        <taxon>Verrucomicrobiales</taxon>
        <taxon>Rubritaleaceae</taxon>
        <taxon>Rubritalea</taxon>
    </lineage>
</organism>
<proteinExistence type="predicted"/>
<name>A0A1M6BQK7_9BACT</name>
<accession>A0A1M6BQK7</accession>
<sequence>MKSQLARFHPARIREIRAIRGKESFIKQDFILPAFSSTLPAGVPSNQPFCHFRIFCGKIRFIMLPNDS</sequence>
<dbReference type="Proteomes" id="UP000184510">
    <property type="component" value="Unassembled WGS sequence"/>
</dbReference>
<gene>
    <name evidence="1" type="ORF">SAMN02745181_0285</name>
</gene>
<evidence type="ECO:0000313" key="2">
    <source>
        <dbReference type="Proteomes" id="UP000184510"/>
    </source>
</evidence>
<evidence type="ECO:0000313" key="1">
    <source>
        <dbReference type="EMBL" id="SHI51035.1"/>
    </source>
</evidence>
<dbReference type="EMBL" id="FQYR01000002">
    <property type="protein sequence ID" value="SHI51035.1"/>
    <property type="molecule type" value="Genomic_DNA"/>
</dbReference>
<dbReference type="AlphaFoldDB" id="A0A1M6BQK7"/>
<keyword evidence="2" id="KW-1185">Reference proteome</keyword>
<reference evidence="1 2" key="1">
    <citation type="submission" date="2016-11" db="EMBL/GenBank/DDBJ databases">
        <authorList>
            <person name="Jaros S."/>
            <person name="Januszkiewicz K."/>
            <person name="Wedrychowicz H."/>
        </authorList>
    </citation>
    <scope>NUCLEOTIDE SEQUENCE [LARGE SCALE GENOMIC DNA]</scope>
    <source>
        <strain evidence="1 2">DSM 18772</strain>
    </source>
</reference>
<dbReference type="InParanoid" id="A0A1M6BQK7"/>
<dbReference type="RefSeq" id="WP_143157719.1">
    <property type="nucleotide sequence ID" value="NZ_FQYR01000002.1"/>
</dbReference>